<feature type="compositionally biased region" description="Polar residues" evidence="1">
    <location>
        <begin position="11"/>
        <end position="21"/>
    </location>
</feature>
<accession>A0A367YWY3</accession>
<sequence length="95" mass="10590">MALRLPRPRSSRTCTQRTLASTARRKVHAVLHRQGHRVARCTVKRLMRVAGLRGVSRAKGQHTTIPGAGPNTRPDLVRRNFTASEPNGLWVCDIT</sequence>
<feature type="region of interest" description="Disordered" evidence="1">
    <location>
        <begin position="54"/>
        <end position="77"/>
    </location>
</feature>
<feature type="region of interest" description="Disordered" evidence="1">
    <location>
        <begin position="1"/>
        <end position="31"/>
    </location>
</feature>
<feature type="domain" description="HTH-like" evidence="2">
    <location>
        <begin position="25"/>
        <end position="59"/>
    </location>
</feature>
<reference evidence="3 4" key="1">
    <citation type="submission" date="2018-07" db="EMBL/GenBank/DDBJ databases">
        <title>Desertimonas flava gen. nov. sp. nov.</title>
        <authorList>
            <person name="Liu S."/>
        </authorList>
    </citation>
    <scope>NUCLEOTIDE SEQUENCE [LARGE SCALE GENOMIC DNA]</scope>
    <source>
        <strain evidence="3 4">16Sb5-5</strain>
    </source>
</reference>
<proteinExistence type="predicted"/>
<comment type="caution">
    <text evidence="3">The sequence shown here is derived from an EMBL/GenBank/DDBJ whole genome shotgun (WGS) entry which is preliminary data.</text>
</comment>
<evidence type="ECO:0000256" key="1">
    <source>
        <dbReference type="SAM" id="MobiDB-lite"/>
    </source>
</evidence>
<dbReference type="PANTHER" id="PTHR46889:SF4">
    <property type="entry name" value="TRANSPOSASE INSO FOR INSERTION SEQUENCE ELEMENT IS911B-RELATED"/>
    <property type="match status" value="1"/>
</dbReference>
<name>A0A367YWY3_9ACTN</name>
<evidence type="ECO:0000313" key="3">
    <source>
        <dbReference type="EMBL" id="RCK70406.1"/>
    </source>
</evidence>
<feature type="compositionally biased region" description="Basic residues" evidence="1">
    <location>
        <begin position="1"/>
        <end position="10"/>
    </location>
</feature>
<gene>
    <name evidence="3" type="ORF">DT076_07090</name>
</gene>
<organism evidence="3 4">
    <name type="scientific">Desertihabitans brevis</name>
    <dbReference type="NCBI Taxonomy" id="2268447"/>
    <lineage>
        <taxon>Bacteria</taxon>
        <taxon>Bacillati</taxon>
        <taxon>Actinomycetota</taxon>
        <taxon>Actinomycetes</taxon>
        <taxon>Propionibacteriales</taxon>
        <taxon>Propionibacteriaceae</taxon>
        <taxon>Desertihabitans</taxon>
    </lineage>
</organism>
<dbReference type="EMBL" id="QOUI01000003">
    <property type="protein sequence ID" value="RCK70406.1"/>
    <property type="molecule type" value="Genomic_DNA"/>
</dbReference>
<dbReference type="AlphaFoldDB" id="A0A367YWY3"/>
<dbReference type="PANTHER" id="PTHR46889">
    <property type="entry name" value="TRANSPOSASE INSF FOR INSERTION SEQUENCE IS3B-RELATED"/>
    <property type="match status" value="1"/>
</dbReference>
<dbReference type="RefSeq" id="WP_114125949.1">
    <property type="nucleotide sequence ID" value="NZ_QOUI01000003.1"/>
</dbReference>
<evidence type="ECO:0000259" key="2">
    <source>
        <dbReference type="Pfam" id="PF13276"/>
    </source>
</evidence>
<protein>
    <recommendedName>
        <fullName evidence="2">HTH-like domain-containing protein</fullName>
    </recommendedName>
</protein>
<dbReference type="Pfam" id="PF13276">
    <property type="entry name" value="HTH_21"/>
    <property type="match status" value="1"/>
</dbReference>
<dbReference type="Proteomes" id="UP000252770">
    <property type="component" value="Unassembled WGS sequence"/>
</dbReference>
<dbReference type="InterPro" id="IPR050900">
    <property type="entry name" value="Transposase_IS3/IS150/IS904"/>
</dbReference>
<evidence type="ECO:0000313" key="4">
    <source>
        <dbReference type="Proteomes" id="UP000252770"/>
    </source>
</evidence>
<dbReference type="InterPro" id="IPR025948">
    <property type="entry name" value="HTH-like_dom"/>
</dbReference>
<keyword evidence="4" id="KW-1185">Reference proteome</keyword>